<evidence type="ECO:0000256" key="1">
    <source>
        <dbReference type="ARBA" id="ARBA00023015"/>
    </source>
</evidence>
<organism evidence="5 6">
    <name type="scientific">Bailinhaonella thermotolerans</name>
    <dbReference type="NCBI Taxonomy" id="1070861"/>
    <lineage>
        <taxon>Bacteria</taxon>
        <taxon>Bacillati</taxon>
        <taxon>Actinomycetota</taxon>
        <taxon>Actinomycetes</taxon>
        <taxon>Streptosporangiales</taxon>
        <taxon>Streptosporangiaceae</taxon>
        <taxon>Bailinhaonella</taxon>
    </lineage>
</organism>
<keyword evidence="6" id="KW-1185">Reference proteome</keyword>
<dbReference type="RefSeq" id="WP_119925461.1">
    <property type="nucleotide sequence ID" value="NZ_QZEY01000002.1"/>
</dbReference>
<protein>
    <submittedName>
        <fullName evidence="5">Transcriptional regulator</fullName>
    </submittedName>
</protein>
<evidence type="ECO:0000256" key="3">
    <source>
        <dbReference type="ARBA" id="ARBA00023163"/>
    </source>
</evidence>
<dbReference type="InterPro" id="IPR036388">
    <property type="entry name" value="WH-like_DNA-bd_sf"/>
</dbReference>
<dbReference type="SUPFAM" id="SSF46785">
    <property type="entry name" value="Winged helix' DNA-binding domain"/>
    <property type="match status" value="1"/>
</dbReference>
<evidence type="ECO:0000256" key="2">
    <source>
        <dbReference type="ARBA" id="ARBA00023125"/>
    </source>
</evidence>
<evidence type="ECO:0000313" key="6">
    <source>
        <dbReference type="Proteomes" id="UP000265768"/>
    </source>
</evidence>
<dbReference type="OrthoDB" id="3481682at2"/>
<sequence length="137" mass="15088">MGTFPDLRKFGGADAFLRACKPRVAIELLSDKWSMLVLGALLFGPRRFGELRRMLDGITPKMLTRTLRSLERDGLLTRTVYPTVPMRVEYALTDLGESAAGMLAVITTWGAEHAEEILAARRAYDARPPAGETPVPA</sequence>
<reference evidence="5 6" key="1">
    <citation type="submission" date="2018-09" db="EMBL/GenBank/DDBJ databases">
        <title>YIM 75507 draft genome.</title>
        <authorList>
            <person name="Tang S."/>
            <person name="Feng Y."/>
        </authorList>
    </citation>
    <scope>NUCLEOTIDE SEQUENCE [LARGE SCALE GENOMIC DNA]</scope>
    <source>
        <strain evidence="5 6">YIM 75507</strain>
    </source>
</reference>
<keyword evidence="1" id="KW-0805">Transcription regulation</keyword>
<dbReference type="Pfam" id="PF01638">
    <property type="entry name" value="HxlR"/>
    <property type="match status" value="1"/>
</dbReference>
<name>A0A3A4AVA2_9ACTN</name>
<dbReference type="Proteomes" id="UP000265768">
    <property type="component" value="Unassembled WGS sequence"/>
</dbReference>
<proteinExistence type="predicted"/>
<dbReference type="GO" id="GO:0003677">
    <property type="term" value="F:DNA binding"/>
    <property type="evidence" value="ECO:0007669"/>
    <property type="project" value="UniProtKB-KW"/>
</dbReference>
<keyword evidence="3" id="KW-0804">Transcription</keyword>
<dbReference type="PANTHER" id="PTHR33204:SF18">
    <property type="entry name" value="TRANSCRIPTIONAL REGULATORY PROTEIN"/>
    <property type="match status" value="1"/>
</dbReference>
<dbReference type="InterPro" id="IPR036390">
    <property type="entry name" value="WH_DNA-bd_sf"/>
</dbReference>
<dbReference type="AlphaFoldDB" id="A0A3A4AVA2"/>
<dbReference type="InterPro" id="IPR002577">
    <property type="entry name" value="HTH_HxlR"/>
</dbReference>
<comment type="caution">
    <text evidence="5">The sequence shown here is derived from an EMBL/GenBank/DDBJ whole genome shotgun (WGS) entry which is preliminary data.</text>
</comment>
<keyword evidence="2" id="KW-0238">DNA-binding</keyword>
<gene>
    <name evidence="5" type="ORF">D5H75_06685</name>
</gene>
<evidence type="ECO:0000259" key="4">
    <source>
        <dbReference type="PROSITE" id="PS51118"/>
    </source>
</evidence>
<dbReference type="PANTHER" id="PTHR33204">
    <property type="entry name" value="TRANSCRIPTIONAL REGULATOR, MARR FAMILY"/>
    <property type="match status" value="1"/>
</dbReference>
<accession>A0A3A4AVA2</accession>
<dbReference type="EMBL" id="QZEY01000002">
    <property type="protein sequence ID" value="RJL34160.1"/>
    <property type="molecule type" value="Genomic_DNA"/>
</dbReference>
<dbReference type="PROSITE" id="PS51118">
    <property type="entry name" value="HTH_HXLR"/>
    <property type="match status" value="1"/>
</dbReference>
<evidence type="ECO:0000313" key="5">
    <source>
        <dbReference type="EMBL" id="RJL34160.1"/>
    </source>
</evidence>
<dbReference type="Gene3D" id="1.10.10.10">
    <property type="entry name" value="Winged helix-like DNA-binding domain superfamily/Winged helix DNA-binding domain"/>
    <property type="match status" value="1"/>
</dbReference>
<feature type="domain" description="HTH hxlR-type" evidence="4">
    <location>
        <begin position="20"/>
        <end position="118"/>
    </location>
</feature>